<feature type="domain" description="HicB-like antitoxin of toxin-antitoxin system" evidence="1">
    <location>
        <begin position="6"/>
        <end position="65"/>
    </location>
</feature>
<dbReference type="SUPFAM" id="SSF143100">
    <property type="entry name" value="TTHA1013/TTHA0281-like"/>
    <property type="match status" value="1"/>
</dbReference>
<evidence type="ECO:0000313" key="2">
    <source>
        <dbReference type="EMBL" id="PIU75427.1"/>
    </source>
</evidence>
<dbReference type="InterPro" id="IPR051404">
    <property type="entry name" value="TA_system_antitoxin"/>
</dbReference>
<dbReference type="Gene3D" id="3.30.160.250">
    <property type="match status" value="1"/>
</dbReference>
<reference evidence="3" key="1">
    <citation type="submission" date="2017-09" db="EMBL/GenBank/DDBJ databases">
        <title>Depth-based differentiation of microbial function through sediment-hosted aquifers and enrichment of novel symbionts in the deep terrestrial subsurface.</title>
        <authorList>
            <person name="Probst A.J."/>
            <person name="Ladd B."/>
            <person name="Jarett J.K."/>
            <person name="Geller-Mcgrath D.E."/>
            <person name="Sieber C.M.K."/>
            <person name="Emerson J.B."/>
            <person name="Anantharaman K."/>
            <person name="Thomas B.C."/>
            <person name="Malmstrom R."/>
            <person name="Stieglmeier M."/>
            <person name="Klingl A."/>
            <person name="Woyke T."/>
            <person name="Ryan C.M."/>
            <person name="Banfield J.F."/>
        </authorList>
    </citation>
    <scope>NUCLEOTIDE SEQUENCE [LARGE SCALE GENOMIC DNA]</scope>
</reference>
<gene>
    <name evidence="2" type="ORF">COS76_00825</name>
</gene>
<dbReference type="AlphaFoldDB" id="A0A2M7AXR5"/>
<proteinExistence type="predicted"/>
<dbReference type="PANTHER" id="PTHR34504">
    <property type="entry name" value="ANTITOXIN HICB"/>
    <property type="match status" value="1"/>
</dbReference>
<dbReference type="InterPro" id="IPR035069">
    <property type="entry name" value="TTHA1013/TTHA0281-like"/>
</dbReference>
<dbReference type="Pfam" id="PF15919">
    <property type="entry name" value="HicB_lk_antitox"/>
    <property type="match status" value="1"/>
</dbReference>
<sequence>MKHYTFRVIIEPDENNTFHGFVPSLPGCHTCGDTLQETKENLKDAIKCFVESLIADKLPVPQETGFTYIESLQFSHA</sequence>
<name>A0A2M7AXR5_9BACT</name>
<accession>A0A2M7AXR5</accession>
<protein>
    <submittedName>
        <fullName evidence="2">Type II toxin-antitoxin system HicB family antitoxin</fullName>
    </submittedName>
</protein>
<dbReference type="PANTHER" id="PTHR34504:SF2">
    <property type="entry name" value="UPF0150 PROTEIN SSL0259"/>
    <property type="match status" value="1"/>
</dbReference>
<evidence type="ECO:0000259" key="1">
    <source>
        <dbReference type="Pfam" id="PF15919"/>
    </source>
</evidence>
<dbReference type="EMBL" id="PEVY01000017">
    <property type="protein sequence ID" value="PIU75427.1"/>
    <property type="molecule type" value="Genomic_DNA"/>
</dbReference>
<dbReference type="Proteomes" id="UP000228775">
    <property type="component" value="Unassembled WGS sequence"/>
</dbReference>
<organism evidence="2 3">
    <name type="scientific">Candidatus Portnoybacteria bacterium CG06_land_8_20_14_3_00_39_12</name>
    <dbReference type="NCBI Taxonomy" id="1974809"/>
    <lineage>
        <taxon>Bacteria</taxon>
        <taxon>Candidatus Portnoyibacteriota</taxon>
    </lineage>
</organism>
<evidence type="ECO:0000313" key="3">
    <source>
        <dbReference type="Proteomes" id="UP000228775"/>
    </source>
</evidence>
<comment type="caution">
    <text evidence="2">The sequence shown here is derived from an EMBL/GenBank/DDBJ whole genome shotgun (WGS) entry which is preliminary data.</text>
</comment>
<dbReference type="InterPro" id="IPR031807">
    <property type="entry name" value="HicB-like"/>
</dbReference>